<proteinExistence type="predicted"/>
<evidence type="ECO:0000256" key="1">
    <source>
        <dbReference type="SAM" id="Phobius"/>
    </source>
</evidence>
<protein>
    <submittedName>
        <fullName evidence="2">Uncharacterized protein</fullName>
    </submittedName>
</protein>
<gene>
    <name evidence="2" type="ORF">HMN09_00944200</name>
</gene>
<feature type="transmembrane region" description="Helical" evidence="1">
    <location>
        <begin position="51"/>
        <end position="71"/>
    </location>
</feature>
<keyword evidence="3" id="KW-1185">Reference proteome</keyword>
<organism evidence="2 3">
    <name type="scientific">Mycena chlorophos</name>
    <name type="common">Agaric fungus</name>
    <name type="synonym">Agaricus chlorophos</name>
    <dbReference type="NCBI Taxonomy" id="658473"/>
    <lineage>
        <taxon>Eukaryota</taxon>
        <taxon>Fungi</taxon>
        <taxon>Dikarya</taxon>
        <taxon>Basidiomycota</taxon>
        <taxon>Agaricomycotina</taxon>
        <taxon>Agaricomycetes</taxon>
        <taxon>Agaricomycetidae</taxon>
        <taxon>Agaricales</taxon>
        <taxon>Marasmiineae</taxon>
        <taxon>Mycenaceae</taxon>
        <taxon>Mycena</taxon>
    </lineage>
</organism>
<comment type="caution">
    <text evidence="2">The sequence shown here is derived from an EMBL/GenBank/DDBJ whole genome shotgun (WGS) entry which is preliminary data.</text>
</comment>
<keyword evidence="1" id="KW-0812">Transmembrane</keyword>
<feature type="transmembrane region" description="Helical" evidence="1">
    <location>
        <begin position="20"/>
        <end position="44"/>
    </location>
</feature>
<feature type="transmembrane region" description="Helical" evidence="1">
    <location>
        <begin position="124"/>
        <end position="148"/>
    </location>
</feature>
<evidence type="ECO:0000313" key="2">
    <source>
        <dbReference type="EMBL" id="KAF7300592.1"/>
    </source>
</evidence>
<dbReference type="EMBL" id="JACAZE010000013">
    <property type="protein sequence ID" value="KAF7300592.1"/>
    <property type="molecule type" value="Genomic_DNA"/>
</dbReference>
<feature type="transmembrane region" description="Helical" evidence="1">
    <location>
        <begin position="83"/>
        <end position="104"/>
    </location>
</feature>
<feature type="transmembrane region" description="Helical" evidence="1">
    <location>
        <begin position="242"/>
        <end position="262"/>
    </location>
</feature>
<feature type="transmembrane region" description="Helical" evidence="1">
    <location>
        <begin position="218"/>
        <end position="236"/>
    </location>
</feature>
<evidence type="ECO:0000313" key="3">
    <source>
        <dbReference type="Proteomes" id="UP000613580"/>
    </source>
</evidence>
<dbReference type="AlphaFoldDB" id="A0A8H6SKM7"/>
<accession>A0A8H6SKM7</accession>
<name>A0A8H6SKM7_MYCCL</name>
<keyword evidence="1" id="KW-0472">Membrane</keyword>
<dbReference type="OrthoDB" id="3051530at2759"/>
<keyword evidence="1" id="KW-1133">Transmembrane helix</keyword>
<sequence>MDGPSQLFRRAGPDDLTTIVVFDTIIAISFFILIVNVLVAWFGGMQRIKTWYLLQLAAAGYALSFAMLLGHQTGPEPPLQFCAMSAALIYAAPVGASSATLFFVIELHLRLSSALFSRTMSNKFIYWVAWGIPLSHGVVFWTALLVGLSDVSKIQRDPTGIYCHVADAKLPTLMTGTLVIIFLAAMLLMEVITIVHLVRQQAMVRQLRIRGSDFPLSLFIRMVVFTFFAGFAIVLVDVVMNATNATIIIMLSFIPLSIALVFGTQAELLQVFFCHGNRDKRLSDSTMV</sequence>
<dbReference type="Proteomes" id="UP000613580">
    <property type="component" value="Unassembled WGS sequence"/>
</dbReference>
<reference evidence="2" key="1">
    <citation type="submission" date="2020-05" db="EMBL/GenBank/DDBJ databases">
        <title>Mycena genomes resolve the evolution of fungal bioluminescence.</title>
        <authorList>
            <person name="Tsai I.J."/>
        </authorList>
    </citation>
    <scope>NUCLEOTIDE SEQUENCE</scope>
    <source>
        <strain evidence="2">110903Hualien_Pintung</strain>
    </source>
</reference>
<feature type="transmembrane region" description="Helical" evidence="1">
    <location>
        <begin position="178"/>
        <end position="198"/>
    </location>
</feature>